<organism evidence="6 7">
    <name type="scientific">Pigmentiphaga kullae</name>
    <dbReference type="NCBI Taxonomy" id="151784"/>
    <lineage>
        <taxon>Bacteria</taxon>
        <taxon>Pseudomonadati</taxon>
        <taxon>Pseudomonadota</taxon>
        <taxon>Betaproteobacteria</taxon>
        <taxon>Burkholderiales</taxon>
        <taxon>Alcaligenaceae</taxon>
        <taxon>Pigmentiphaga</taxon>
    </lineage>
</organism>
<dbReference type="Proteomes" id="UP000292445">
    <property type="component" value="Unassembled WGS sequence"/>
</dbReference>
<proteinExistence type="inferred from homology"/>
<evidence type="ECO:0000256" key="4">
    <source>
        <dbReference type="ARBA" id="ARBA00023136"/>
    </source>
</evidence>
<dbReference type="PANTHER" id="PTHR38776">
    <property type="entry name" value="MLTA-INTERACTING PROTEIN-RELATED"/>
    <property type="match status" value="1"/>
</dbReference>
<sequence>MIQDPRSLCLCFLLGAMQPAVGQDLVGGGIAVIPAYPGADSYRVLPAPILNFQRGPFFISNSQGLPGLGLKTEIAPGLSVGVRAGFGLGRKESRSDRLSGLGDIDAHAQYGVFADWAPGRWRASLAYTQAAKSGYGGTLAVRGSYAIWQGGKHDVQVGAGLEWGNRDHMQTWFGVTPEQSAHSGAGLASYRPSSGLRSGSAFALWTYRLDQRWRVVTLLGVQSLMGDAADSPIVERKTAAFGSVGLAYSF</sequence>
<comment type="similarity">
    <text evidence="2">Belongs to the MipA/OmpV family.</text>
</comment>
<comment type="subcellular location">
    <subcellularLocation>
        <location evidence="1">Cell outer membrane</location>
    </subcellularLocation>
</comment>
<accession>A0A4Q7N710</accession>
<dbReference type="InterPro" id="IPR010583">
    <property type="entry name" value="MipA"/>
</dbReference>
<dbReference type="Pfam" id="PF06629">
    <property type="entry name" value="MipA"/>
    <property type="match status" value="1"/>
</dbReference>
<keyword evidence="5" id="KW-0998">Cell outer membrane</keyword>
<dbReference type="SUPFAM" id="SSF56935">
    <property type="entry name" value="Porins"/>
    <property type="match status" value="1"/>
</dbReference>
<dbReference type="EMBL" id="SGXC01000004">
    <property type="protein sequence ID" value="RZS77131.1"/>
    <property type="molecule type" value="Genomic_DNA"/>
</dbReference>
<comment type="caution">
    <text evidence="6">The sequence shown here is derived from an EMBL/GenBank/DDBJ whole genome shotgun (WGS) entry which is preliminary data.</text>
</comment>
<gene>
    <name evidence="6" type="ORF">EV675_5858</name>
</gene>
<dbReference type="PANTHER" id="PTHR38776:SF1">
    <property type="entry name" value="MLTA-INTERACTING PROTEIN-RELATED"/>
    <property type="match status" value="1"/>
</dbReference>
<evidence type="ECO:0000313" key="6">
    <source>
        <dbReference type="EMBL" id="RZS77131.1"/>
    </source>
</evidence>
<evidence type="ECO:0000313" key="7">
    <source>
        <dbReference type="Proteomes" id="UP000292445"/>
    </source>
</evidence>
<keyword evidence="7" id="KW-1185">Reference proteome</keyword>
<name>A0A4Q7N710_9BURK</name>
<evidence type="ECO:0000256" key="1">
    <source>
        <dbReference type="ARBA" id="ARBA00004442"/>
    </source>
</evidence>
<evidence type="ECO:0000256" key="3">
    <source>
        <dbReference type="ARBA" id="ARBA00022729"/>
    </source>
</evidence>
<dbReference type="AlphaFoldDB" id="A0A4Q7N710"/>
<dbReference type="RefSeq" id="WP_242621656.1">
    <property type="nucleotide sequence ID" value="NZ_SGXC01000004.1"/>
</dbReference>
<dbReference type="GO" id="GO:0009279">
    <property type="term" value="C:cell outer membrane"/>
    <property type="evidence" value="ECO:0007669"/>
    <property type="project" value="UniProtKB-SubCell"/>
</dbReference>
<keyword evidence="4" id="KW-0472">Membrane</keyword>
<evidence type="ECO:0000256" key="2">
    <source>
        <dbReference type="ARBA" id="ARBA00005722"/>
    </source>
</evidence>
<evidence type="ECO:0000256" key="5">
    <source>
        <dbReference type="ARBA" id="ARBA00023237"/>
    </source>
</evidence>
<keyword evidence="3" id="KW-0732">Signal</keyword>
<protein>
    <submittedName>
        <fullName evidence="6">Outer membrane scaffolding protein for murein synthesis (MipA/OmpV family)</fullName>
    </submittedName>
</protein>
<reference evidence="6 7" key="1">
    <citation type="submission" date="2019-02" db="EMBL/GenBank/DDBJ databases">
        <title>Genomic Encyclopedia of Type Strains, Phase IV (KMG-IV): sequencing the most valuable type-strain genomes for metagenomic binning, comparative biology and taxonomic classification.</title>
        <authorList>
            <person name="Goeker M."/>
        </authorList>
    </citation>
    <scope>NUCLEOTIDE SEQUENCE [LARGE SCALE GENOMIC DNA]</scope>
    <source>
        <strain evidence="6 7">K24</strain>
    </source>
</reference>